<evidence type="ECO:0000313" key="2">
    <source>
        <dbReference type="Proteomes" id="UP001148737"/>
    </source>
</evidence>
<protein>
    <submittedName>
        <fullName evidence="1">Uncharacterized protein</fullName>
    </submittedName>
</protein>
<sequence length="529" mass="56341">MKAVDPLSLAELAKDSRCISPSGKEKSNTDTSSADDSASPSPDCTSDSNDDDSPESPLTDQGHRLPLPRLIAAYLCLCMAYFISYLDLNSAIVSLPTVGNALHAGPSITWAGIAYLLGQTSCQPLYGRISDIVGRKPILLFSVGCITLGGVLAGFSSTPVWLYVSRAISGVGSGGISSCVAIIVSDLVSLRSRGKYQGFISLAIGTGAACGPFVAASLIRKGHDGWRWAFWVPAITAALCFCLLLVLLPAKRVHGSWAEKARLIDWIGVATSVSGVVLIALPVSSGGSLWSWSSALVIATLTVGISLLIGFLFIEAFVAKIPIIPLRVFRRRATAVLLFLGFAHDFVWQSTQYFVPLYFQMVGGYSVLQTATLVLPFLLSQGISGAASGPIMAKFARYKTILQTGFLFWTIAVALKQLFHQHVSVAVYVVVLAMEGAGVGWVHQPGKFPRFANYSDRAVVTSTRNVMRSLGGVIGVAASSAVYYAVYSNSINHNAATALHSHVSIQQQLVIHIQLGNTGIKLRLIEASE</sequence>
<proteinExistence type="predicted"/>
<gene>
    <name evidence="1" type="ORF">NLG97_g7121</name>
</gene>
<evidence type="ECO:0000313" key="1">
    <source>
        <dbReference type="EMBL" id="KAJ3484181.1"/>
    </source>
</evidence>
<dbReference type="EMBL" id="JANAKD010001046">
    <property type="protein sequence ID" value="KAJ3484181.1"/>
    <property type="molecule type" value="Genomic_DNA"/>
</dbReference>
<organism evidence="1 2">
    <name type="scientific">Lecanicillium saksenae</name>
    <dbReference type="NCBI Taxonomy" id="468837"/>
    <lineage>
        <taxon>Eukaryota</taxon>
        <taxon>Fungi</taxon>
        <taxon>Dikarya</taxon>
        <taxon>Ascomycota</taxon>
        <taxon>Pezizomycotina</taxon>
        <taxon>Sordariomycetes</taxon>
        <taxon>Hypocreomycetidae</taxon>
        <taxon>Hypocreales</taxon>
        <taxon>Cordycipitaceae</taxon>
        <taxon>Lecanicillium</taxon>
    </lineage>
</organism>
<reference evidence="1" key="1">
    <citation type="submission" date="2022-07" db="EMBL/GenBank/DDBJ databases">
        <title>Genome Sequence of Lecanicillium saksenae.</title>
        <authorList>
            <person name="Buettner E."/>
        </authorList>
    </citation>
    <scope>NUCLEOTIDE SEQUENCE</scope>
    <source>
        <strain evidence="1">VT-O1</strain>
    </source>
</reference>
<dbReference type="Proteomes" id="UP001148737">
    <property type="component" value="Unassembled WGS sequence"/>
</dbReference>
<name>A0ACC1QP99_9HYPO</name>
<accession>A0ACC1QP99</accession>
<comment type="caution">
    <text evidence="1">The sequence shown here is derived from an EMBL/GenBank/DDBJ whole genome shotgun (WGS) entry which is preliminary data.</text>
</comment>
<keyword evidence="2" id="KW-1185">Reference proteome</keyword>